<gene>
    <name evidence="2" type="ORF">BXT89_14330</name>
</gene>
<evidence type="ECO:0000313" key="3">
    <source>
        <dbReference type="Proteomes" id="UP000242847"/>
    </source>
</evidence>
<name>A0A1S8DFD3_9GAMM</name>
<sequence length="130" mass="14281">MSIIELRRALLKSSKKAQLNGYIVAGREELRQMVDCGAISQREHDDLEMEYSRLFSARLLDFVPLCTPTPVTPAANEPVPAEPTPRRRITWRTAALVAGSLSLGLVAGIYIEEWLGMLLTAACLVLGGDQ</sequence>
<evidence type="ECO:0000313" key="2">
    <source>
        <dbReference type="EMBL" id="ONM43127.1"/>
    </source>
</evidence>
<dbReference type="EMBL" id="MUBC01000035">
    <property type="protein sequence ID" value="ONM43127.1"/>
    <property type="molecule type" value="Genomic_DNA"/>
</dbReference>
<dbReference type="Proteomes" id="UP000242847">
    <property type="component" value="Unassembled WGS sequence"/>
</dbReference>
<evidence type="ECO:0000256" key="1">
    <source>
        <dbReference type="SAM" id="Phobius"/>
    </source>
</evidence>
<dbReference type="AlphaFoldDB" id="A0A1S8DFD3"/>
<accession>A0A1S8DFD3</accession>
<proteinExistence type="predicted"/>
<keyword evidence="1" id="KW-1133">Transmembrane helix</keyword>
<comment type="caution">
    <text evidence="2">The sequence shown here is derived from an EMBL/GenBank/DDBJ whole genome shotgun (WGS) entry which is preliminary data.</text>
</comment>
<keyword evidence="1" id="KW-0812">Transmembrane</keyword>
<protein>
    <submittedName>
        <fullName evidence="2">Uncharacterized protein</fullName>
    </submittedName>
</protein>
<keyword evidence="1" id="KW-0472">Membrane</keyword>
<dbReference type="STRING" id="254161.SAMN05216256_10187"/>
<feature type="transmembrane region" description="Helical" evidence="1">
    <location>
        <begin position="93"/>
        <end position="111"/>
    </location>
</feature>
<organism evidence="2 3">
    <name type="scientific">Halopseudomonas pachastrellae</name>
    <dbReference type="NCBI Taxonomy" id="254161"/>
    <lineage>
        <taxon>Bacteria</taxon>
        <taxon>Pseudomonadati</taxon>
        <taxon>Pseudomonadota</taxon>
        <taxon>Gammaproteobacteria</taxon>
        <taxon>Pseudomonadales</taxon>
        <taxon>Pseudomonadaceae</taxon>
        <taxon>Halopseudomonas</taxon>
    </lineage>
</organism>
<keyword evidence="3" id="KW-1185">Reference proteome</keyword>
<reference evidence="2 3" key="1">
    <citation type="submission" date="2017-01" db="EMBL/GenBank/DDBJ databases">
        <title>Draft genome sequence of Pseudomonas pachastrellae type strain CCUG 46540T from a deep sea.</title>
        <authorList>
            <person name="Gomila M."/>
            <person name="Mulet M."/>
            <person name="Lalucat J."/>
            <person name="Garcia-Valdes E."/>
        </authorList>
    </citation>
    <scope>NUCLEOTIDE SEQUENCE [LARGE SCALE GENOMIC DNA]</scope>
    <source>
        <strain evidence="2 3">CCUG 46540</strain>
    </source>
</reference>